<dbReference type="SUPFAM" id="SSF51735">
    <property type="entry name" value="NAD(P)-binding Rossmann-fold domains"/>
    <property type="match status" value="2"/>
</dbReference>
<sequence>MKIIIAGAYAIGTYLAKLLSRNNQDIILMDESLEKLEKLGSDFDLMTMNASCASITTLKEAGAESADLFIAVTPDENKNMTSCMIAKALGAKKTVAKVDNYEYVAPDLNDFFERLGISSIIYPELLAAKDINNGLKMSWVRQRWDVHDGALVMLGIKLRETCEILNKPLKDISGPDDPYHVVAIKRDGDTIIPGGNDELKLYDMAYFMTTRQYIPFIRKIVGKEHYVDVKNVMVMGGGRTAVRAVKTMPEYMNVKIIEANEQRCDRLNELLDDDRALIIHGDGRDVSLLQEEGIRSTQAFVALTGNAETNILACLTAKRMGVRKTVAMVENEDYVNMAESLDIGTIINKKAIAAGHIYQIMLDANVHNVRFLMNANADVAEFIPQEGSKITQKAVKDMRLPYGMTIGGLVRNGEGYLVSGNTRINAGDSVMVFCHSINMKKIENLFNK</sequence>
<keyword evidence="3" id="KW-0633">Potassium transport</keyword>
<evidence type="ECO:0000259" key="8">
    <source>
        <dbReference type="PROSITE" id="PS51202"/>
    </source>
</evidence>
<gene>
    <name evidence="9" type="ORF">HMPREF0971_03169</name>
</gene>
<dbReference type="PRINTS" id="PR00335">
    <property type="entry name" value="KUPTAKETRKA"/>
</dbReference>
<dbReference type="RefSeq" id="WP_004375655.1">
    <property type="nucleotide sequence ID" value="NZ_GG703890.1"/>
</dbReference>
<dbReference type="PROSITE" id="PS51202">
    <property type="entry name" value="RCK_C"/>
    <property type="match status" value="2"/>
</dbReference>
<dbReference type="Proteomes" id="UP000004079">
    <property type="component" value="Unassembled WGS sequence"/>
</dbReference>
<keyword evidence="5" id="KW-0520">NAD</keyword>
<keyword evidence="6" id="KW-0406">Ion transport</keyword>
<evidence type="ECO:0000256" key="3">
    <source>
        <dbReference type="ARBA" id="ARBA00022538"/>
    </source>
</evidence>
<evidence type="ECO:0000313" key="9">
    <source>
        <dbReference type="EMBL" id="EFB30591.1"/>
    </source>
</evidence>
<feature type="domain" description="RCK N-terminal" evidence="7">
    <location>
        <begin position="1"/>
        <end position="121"/>
    </location>
</feature>
<dbReference type="PANTHER" id="PTHR43833:SF5">
    <property type="entry name" value="TRK SYSTEM POTASSIUM UPTAKE PROTEIN TRKA"/>
    <property type="match status" value="1"/>
</dbReference>
<proteinExistence type="predicted"/>
<protein>
    <recommendedName>
        <fullName evidence="1">Trk system potassium uptake protein TrkA</fullName>
    </recommendedName>
</protein>
<keyword evidence="2" id="KW-0813">Transport</keyword>
<dbReference type="InterPro" id="IPR036291">
    <property type="entry name" value="NAD(P)-bd_dom_sf"/>
</dbReference>
<comment type="caution">
    <text evidence="9">The sequence shown here is derived from an EMBL/GenBank/DDBJ whole genome shotgun (WGS) entry which is preliminary data.</text>
</comment>
<evidence type="ECO:0000256" key="5">
    <source>
        <dbReference type="ARBA" id="ARBA00023027"/>
    </source>
</evidence>
<dbReference type="HOGENOM" id="CLU_046525_0_3_10"/>
<dbReference type="GO" id="GO:0005886">
    <property type="term" value="C:plasma membrane"/>
    <property type="evidence" value="ECO:0007669"/>
    <property type="project" value="InterPro"/>
</dbReference>
<evidence type="ECO:0000256" key="4">
    <source>
        <dbReference type="ARBA" id="ARBA00022958"/>
    </source>
</evidence>
<dbReference type="Pfam" id="PF02080">
    <property type="entry name" value="TrkA_C"/>
    <property type="match status" value="1"/>
</dbReference>
<dbReference type="EMBL" id="ACUZ02000058">
    <property type="protein sequence ID" value="EFB30591.1"/>
    <property type="molecule type" value="Genomic_DNA"/>
</dbReference>
<reference evidence="9 10" key="1">
    <citation type="submission" date="2009-11" db="EMBL/GenBank/DDBJ databases">
        <authorList>
            <person name="Weinstock G."/>
            <person name="Sodergren E."/>
            <person name="Clifton S."/>
            <person name="Fulton L."/>
            <person name="Fulton B."/>
            <person name="Courtney L."/>
            <person name="Fronick C."/>
            <person name="Harrison M."/>
            <person name="Strong C."/>
            <person name="Farmer C."/>
            <person name="Delahaunty K."/>
            <person name="Markovic C."/>
            <person name="Hall O."/>
            <person name="Minx P."/>
            <person name="Tomlinson C."/>
            <person name="Mitreva M."/>
            <person name="Nelson J."/>
            <person name="Hou S."/>
            <person name="Wollam A."/>
            <person name="Pepin K.H."/>
            <person name="Johnson M."/>
            <person name="Bhonagiri V."/>
            <person name="Nash W.E."/>
            <person name="Warren W."/>
            <person name="Chinwalla A."/>
            <person name="Mardis E.R."/>
            <person name="Wilson R.K."/>
        </authorList>
    </citation>
    <scope>NUCLEOTIDE SEQUENCE [LARGE SCALE GENOMIC DNA]</scope>
    <source>
        <strain evidence="9 10">F0302</strain>
    </source>
</reference>
<dbReference type="InterPro" id="IPR003148">
    <property type="entry name" value="RCK_N"/>
</dbReference>
<keyword evidence="4" id="KW-0630">Potassium</keyword>
<dbReference type="NCBIfam" id="NF007038">
    <property type="entry name" value="PRK09496.2-6"/>
    <property type="match status" value="1"/>
</dbReference>
<dbReference type="Gene3D" id="3.30.70.1450">
    <property type="entry name" value="Regulator of K+ conductance, C-terminal domain"/>
    <property type="match status" value="2"/>
</dbReference>
<evidence type="ECO:0000256" key="2">
    <source>
        <dbReference type="ARBA" id="ARBA00022448"/>
    </source>
</evidence>
<feature type="domain" description="RCK C-terminal" evidence="8">
    <location>
        <begin position="367"/>
        <end position="448"/>
    </location>
</feature>
<dbReference type="PROSITE" id="PS51201">
    <property type="entry name" value="RCK_N"/>
    <property type="match status" value="2"/>
</dbReference>
<dbReference type="Gene3D" id="3.40.50.720">
    <property type="entry name" value="NAD(P)-binding Rossmann-like Domain"/>
    <property type="match status" value="2"/>
</dbReference>
<dbReference type="SUPFAM" id="SSF116726">
    <property type="entry name" value="TrkA C-terminal domain-like"/>
    <property type="match status" value="2"/>
</dbReference>
<evidence type="ECO:0000259" key="7">
    <source>
        <dbReference type="PROSITE" id="PS51201"/>
    </source>
</evidence>
<evidence type="ECO:0000313" key="10">
    <source>
        <dbReference type="Proteomes" id="UP000004079"/>
    </source>
</evidence>
<accession>D1QVX8</accession>
<dbReference type="InterPro" id="IPR006037">
    <property type="entry name" value="RCK_C"/>
</dbReference>
<dbReference type="GO" id="GO:0015079">
    <property type="term" value="F:potassium ion transmembrane transporter activity"/>
    <property type="evidence" value="ECO:0007669"/>
    <property type="project" value="InterPro"/>
</dbReference>
<organism evidence="9 10">
    <name type="scientific">Segatella oris F0302</name>
    <dbReference type="NCBI Taxonomy" id="649760"/>
    <lineage>
        <taxon>Bacteria</taxon>
        <taxon>Pseudomonadati</taxon>
        <taxon>Bacteroidota</taxon>
        <taxon>Bacteroidia</taxon>
        <taxon>Bacteroidales</taxon>
        <taxon>Prevotellaceae</taxon>
        <taxon>Segatella</taxon>
    </lineage>
</organism>
<dbReference type="InterPro" id="IPR006036">
    <property type="entry name" value="K_uptake_TrkA"/>
</dbReference>
<dbReference type="NCBIfam" id="NF007039">
    <property type="entry name" value="PRK09496.3-2"/>
    <property type="match status" value="1"/>
</dbReference>
<feature type="domain" description="RCK N-terminal" evidence="7">
    <location>
        <begin position="229"/>
        <end position="352"/>
    </location>
</feature>
<dbReference type="AlphaFoldDB" id="D1QVX8"/>
<dbReference type="InterPro" id="IPR036721">
    <property type="entry name" value="RCK_C_sf"/>
</dbReference>
<evidence type="ECO:0000256" key="6">
    <source>
        <dbReference type="ARBA" id="ARBA00023065"/>
    </source>
</evidence>
<name>D1QVX8_9BACT</name>
<feature type="domain" description="RCK C-terminal" evidence="8">
    <location>
        <begin position="141"/>
        <end position="223"/>
    </location>
</feature>
<dbReference type="Pfam" id="PF02254">
    <property type="entry name" value="TrkA_N"/>
    <property type="match status" value="2"/>
</dbReference>
<evidence type="ECO:0000256" key="1">
    <source>
        <dbReference type="ARBA" id="ARBA00017378"/>
    </source>
</evidence>
<dbReference type="STRING" id="649760.HMPREF0971_03169"/>
<dbReference type="PANTHER" id="PTHR43833">
    <property type="entry name" value="POTASSIUM CHANNEL PROTEIN 2-RELATED-RELATED"/>
    <property type="match status" value="1"/>
</dbReference>
<dbReference type="InterPro" id="IPR050721">
    <property type="entry name" value="Trk_Ktr_HKT_K-transport"/>
</dbReference>